<dbReference type="PANTHER" id="PTHR15678">
    <property type="entry name" value="ANTIGEN MLAA-22-RELATED"/>
    <property type="match status" value="1"/>
</dbReference>
<proteinExistence type="predicted"/>
<feature type="compositionally biased region" description="Low complexity" evidence="1">
    <location>
        <begin position="435"/>
        <end position="452"/>
    </location>
</feature>
<name>A0A0F7SM22_PHARH</name>
<feature type="region of interest" description="Disordered" evidence="1">
    <location>
        <begin position="388"/>
        <end position="407"/>
    </location>
</feature>
<sequence length="717" mass="78942">MSSLQAFYPTKLSALSNQNRSSGFVPLEILLDSRLHNTDDFERVVSHTDAAIQYDKFNLLRLRNTTAKVLSKADLGAEHLQSHTDLVAVHVPRFGVIATPEQFASFYNVVNNLLLYQDPIQQAKNKKLQNFVYSFDHSNLSGTADVVQILQHRIRECQRMKADYQAHHDDTENSSFQAQLKAQAGQLAEELSLVFEAIAATQQVKDDQQRNNKSAVRFEATSTEIGWHLLSSEKNLLAKLTLKSPQYQNLSRVDGSTVNEFTVLDLQALNGHPEAVFPEALSRWFVDGKYHSVRMSPFIVAEWTILAPVGGISIVQHFGLRLHPVRLQIERKTGREMLNYFFQEKTHPKGYDNTTETEQPMAHSNPSMSSFASETSTDLAALNSHTAPRFSMHRTSPDGSSTVLSAPGENISSISLASSNTGVSHPRPFRSNSMASLTSQNESSSLASLSRADMPVSLTPSGSQKLSRPRSSQSLQKIATEREKHEQTQAEEMRVRASRNRTFIAIHIESTSFVLSYKGDKAKNITDLRDFRITSPALTFQNKTASFEDLVHEFKNQLIKAAWKQKGQLVQQIFTKTGNSARSPPSKGSTKKQSLKDKRSLPTRLSDNLGNGSFLDQPILRVSSPVSISSSSVESEPGQDQESPSSNSDSSSAYSGSGSVDHSGLGSGDSGGGNKTKAKFGGLLRQALHLPQDRKRVPNLNFASTTSFTSNVQGGSG</sequence>
<feature type="region of interest" description="Disordered" evidence="1">
    <location>
        <begin position="415"/>
        <end position="474"/>
    </location>
</feature>
<organism evidence="2">
    <name type="scientific">Phaffia rhodozyma</name>
    <name type="common">Yeast</name>
    <name type="synonym">Xanthophyllomyces dendrorhous</name>
    <dbReference type="NCBI Taxonomy" id="264483"/>
    <lineage>
        <taxon>Eukaryota</taxon>
        <taxon>Fungi</taxon>
        <taxon>Dikarya</taxon>
        <taxon>Basidiomycota</taxon>
        <taxon>Agaricomycotina</taxon>
        <taxon>Tremellomycetes</taxon>
        <taxon>Cystofilobasidiales</taxon>
        <taxon>Mrakiaceae</taxon>
        <taxon>Phaffia</taxon>
    </lineage>
</organism>
<dbReference type="Pfam" id="PF10344">
    <property type="entry name" value="Hobbit"/>
    <property type="match status" value="1"/>
</dbReference>
<feature type="compositionally biased region" description="Polar residues" evidence="1">
    <location>
        <begin position="701"/>
        <end position="717"/>
    </location>
</feature>
<feature type="region of interest" description="Disordered" evidence="1">
    <location>
        <begin position="576"/>
        <end position="717"/>
    </location>
</feature>
<feature type="compositionally biased region" description="Polar residues" evidence="1">
    <location>
        <begin position="576"/>
        <end position="592"/>
    </location>
</feature>
<accession>A0A0F7SM22</accession>
<feature type="compositionally biased region" description="Low complexity" evidence="1">
    <location>
        <begin position="622"/>
        <end position="636"/>
    </location>
</feature>
<feature type="compositionally biased region" description="Polar residues" evidence="1">
    <location>
        <begin position="458"/>
        <end position="474"/>
    </location>
</feature>
<feature type="region of interest" description="Disordered" evidence="1">
    <location>
        <begin position="347"/>
        <end position="376"/>
    </location>
</feature>
<feature type="compositionally biased region" description="Low complexity" evidence="1">
    <location>
        <begin position="643"/>
        <end position="664"/>
    </location>
</feature>
<dbReference type="AlphaFoldDB" id="A0A0F7SM22"/>
<evidence type="ECO:0000313" key="2">
    <source>
        <dbReference type="EMBL" id="CDZ98519.1"/>
    </source>
</evidence>
<feature type="compositionally biased region" description="Polar residues" evidence="1">
    <location>
        <begin position="352"/>
        <end position="376"/>
    </location>
</feature>
<dbReference type="InterPro" id="IPR045167">
    <property type="entry name" value="Hobbit"/>
</dbReference>
<dbReference type="EMBL" id="LN483345">
    <property type="protein sequence ID" value="CDZ98519.1"/>
    <property type="molecule type" value="Genomic_DNA"/>
</dbReference>
<feature type="compositionally biased region" description="Polar residues" evidence="1">
    <location>
        <begin position="393"/>
        <end position="407"/>
    </location>
</feature>
<protein>
    <submittedName>
        <fullName evidence="2">Uncharacterized conserved protein</fullName>
    </submittedName>
</protein>
<evidence type="ECO:0000256" key="1">
    <source>
        <dbReference type="SAM" id="MobiDB-lite"/>
    </source>
</evidence>
<reference evidence="2" key="1">
    <citation type="submission" date="2014-08" db="EMBL/GenBank/DDBJ databases">
        <authorList>
            <person name="Sharma Rahul"/>
            <person name="Thines Marco"/>
        </authorList>
    </citation>
    <scope>NUCLEOTIDE SEQUENCE</scope>
</reference>
<dbReference type="PANTHER" id="PTHR15678:SF6">
    <property type="entry name" value="BRIDGE-LIKE LIPID TRANSFER PROTEIN FAMILY MEMBER 2"/>
    <property type="match status" value="1"/>
</dbReference>
<feature type="compositionally biased region" description="Gly residues" evidence="1">
    <location>
        <begin position="665"/>
        <end position="674"/>
    </location>
</feature>